<dbReference type="Proteomes" id="UP001187066">
    <property type="component" value="Unassembled WGS sequence"/>
</dbReference>
<evidence type="ECO:0000313" key="13">
    <source>
        <dbReference type="EMBL" id="MDV7022830.1"/>
    </source>
</evidence>
<reference evidence="14 15" key="1">
    <citation type="submission" date="2018-10" db="EMBL/GenBank/DDBJ databases">
        <title>Transmission dynamics of multidrug resistant bacteria on intensive care unit surfaces.</title>
        <authorList>
            <person name="D'Souza A.W."/>
            <person name="Potter R.F."/>
            <person name="Wallace M."/>
            <person name="Shupe A."/>
            <person name="Patel S."/>
            <person name="Sun S."/>
            <person name="Gul D."/>
            <person name="Kwon J.H."/>
            <person name="Andleeb S."/>
            <person name="Burnham C.-A.D."/>
            <person name="Dantas G."/>
        </authorList>
    </citation>
    <scope>NUCLEOTIDE SEQUENCE [LARGE SCALE GENOMIC DNA]</scope>
    <source>
        <strain evidence="14 15">AS_373</strain>
    </source>
</reference>
<feature type="domain" description="Cytidyltransferase-like" evidence="12">
    <location>
        <begin position="8"/>
        <end position="188"/>
    </location>
</feature>
<evidence type="ECO:0000313" key="14">
    <source>
        <dbReference type="EMBL" id="RSE23460.1"/>
    </source>
</evidence>
<dbReference type="Pfam" id="PF01467">
    <property type="entry name" value="CTP_transf_like"/>
    <property type="match status" value="1"/>
</dbReference>
<dbReference type="InterPro" id="IPR004821">
    <property type="entry name" value="Cyt_trans-like"/>
</dbReference>
<dbReference type="NCBIfam" id="TIGR00125">
    <property type="entry name" value="cyt_tran_rel"/>
    <property type="match status" value="1"/>
</dbReference>
<dbReference type="FunFam" id="3.40.50.620:FF:000039">
    <property type="entry name" value="Probable nicotinate-nucleotide adenylyltransferase"/>
    <property type="match status" value="1"/>
</dbReference>
<evidence type="ECO:0000256" key="3">
    <source>
        <dbReference type="ARBA" id="ARBA00009014"/>
    </source>
</evidence>
<keyword evidence="9 11" id="KW-0520">NAD</keyword>
<dbReference type="EC" id="2.7.7.18" evidence="11"/>
<dbReference type="HAMAP" id="MF_00244">
    <property type="entry name" value="NaMN_adenylyltr"/>
    <property type="match status" value="1"/>
</dbReference>
<evidence type="ECO:0000256" key="7">
    <source>
        <dbReference type="ARBA" id="ARBA00022741"/>
    </source>
</evidence>
<evidence type="ECO:0000256" key="6">
    <source>
        <dbReference type="ARBA" id="ARBA00022695"/>
    </source>
</evidence>
<keyword evidence="8 11" id="KW-0067">ATP-binding</keyword>
<dbReference type="AlphaFoldDB" id="A0A3R9EWN5"/>
<dbReference type="UniPathway" id="UPA00253">
    <property type="reaction ID" value="UER00332"/>
</dbReference>
<keyword evidence="16" id="KW-1185">Reference proteome</keyword>
<dbReference type="PANTHER" id="PTHR39321">
    <property type="entry name" value="NICOTINATE-NUCLEOTIDE ADENYLYLTRANSFERASE-RELATED"/>
    <property type="match status" value="1"/>
</dbReference>
<comment type="caution">
    <text evidence="14">The sequence shown here is derived from an EMBL/GenBank/DDBJ whole genome shotgun (WGS) entry which is preliminary data.</text>
</comment>
<dbReference type="OrthoDB" id="5295945at2"/>
<keyword evidence="5 11" id="KW-0808">Transferase</keyword>
<evidence type="ECO:0000259" key="12">
    <source>
        <dbReference type="Pfam" id="PF01467"/>
    </source>
</evidence>
<dbReference type="NCBIfam" id="NF000839">
    <property type="entry name" value="PRK00071.1-1"/>
    <property type="match status" value="1"/>
</dbReference>
<evidence type="ECO:0000256" key="11">
    <source>
        <dbReference type="HAMAP-Rule" id="MF_00244"/>
    </source>
</evidence>
<dbReference type="InterPro" id="IPR005248">
    <property type="entry name" value="NadD/NMNAT"/>
</dbReference>
<dbReference type="NCBIfam" id="TIGR00482">
    <property type="entry name" value="nicotinate (nicotinamide) nucleotide adenylyltransferase"/>
    <property type="match status" value="1"/>
</dbReference>
<keyword evidence="7 11" id="KW-0547">Nucleotide-binding</keyword>
<keyword evidence="6 11" id="KW-0548">Nucleotidyltransferase</keyword>
<comment type="catalytic activity">
    <reaction evidence="10 11">
        <text>nicotinate beta-D-ribonucleotide + ATP + H(+) = deamido-NAD(+) + diphosphate</text>
        <dbReference type="Rhea" id="RHEA:22860"/>
        <dbReference type="ChEBI" id="CHEBI:15378"/>
        <dbReference type="ChEBI" id="CHEBI:30616"/>
        <dbReference type="ChEBI" id="CHEBI:33019"/>
        <dbReference type="ChEBI" id="CHEBI:57502"/>
        <dbReference type="ChEBI" id="CHEBI:58437"/>
        <dbReference type="EC" id="2.7.7.18"/>
    </reaction>
</comment>
<comment type="similarity">
    <text evidence="3 11">Belongs to the NadD family.</text>
</comment>
<evidence type="ECO:0000313" key="15">
    <source>
        <dbReference type="Proteomes" id="UP000275331"/>
    </source>
</evidence>
<dbReference type="GO" id="GO:0004515">
    <property type="term" value="F:nicotinate-nucleotide adenylyltransferase activity"/>
    <property type="evidence" value="ECO:0007669"/>
    <property type="project" value="UniProtKB-UniRule"/>
</dbReference>
<dbReference type="GO" id="GO:0005524">
    <property type="term" value="F:ATP binding"/>
    <property type="evidence" value="ECO:0007669"/>
    <property type="project" value="UniProtKB-KW"/>
</dbReference>
<name>A0A3R9EWN5_9ENTR</name>
<dbReference type="PANTHER" id="PTHR39321:SF3">
    <property type="entry name" value="PHOSPHOPANTETHEINE ADENYLYLTRANSFERASE"/>
    <property type="match status" value="1"/>
</dbReference>
<dbReference type="RefSeq" id="WP_125294561.1">
    <property type="nucleotide sequence ID" value="NZ_DAMAJB010000013.1"/>
</dbReference>
<reference evidence="13 16" key="2">
    <citation type="submission" date="2023-10" db="EMBL/GenBank/DDBJ databases">
        <authorList>
            <person name="Dale J."/>
        </authorList>
    </citation>
    <scope>NUCLEOTIDE SEQUENCE [LARGE SCALE GENOMIC DNA]</scope>
    <source>
        <strain evidence="13 16">2023EL-00970</strain>
    </source>
</reference>
<evidence type="ECO:0000256" key="2">
    <source>
        <dbReference type="ARBA" id="ARBA00005019"/>
    </source>
</evidence>
<dbReference type="SUPFAM" id="SSF52374">
    <property type="entry name" value="Nucleotidylyl transferase"/>
    <property type="match status" value="1"/>
</dbReference>
<evidence type="ECO:0000256" key="8">
    <source>
        <dbReference type="ARBA" id="ARBA00022840"/>
    </source>
</evidence>
<proteinExistence type="inferred from homology"/>
<dbReference type="Gene3D" id="3.40.50.620">
    <property type="entry name" value="HUPs"/>
    <property type="match status" value="1"/>
</dbReference>
<comment type="function">
    <text evidence="1 11">Catalyzes the reversible adenylation of nicotinate mononucleotide (NaMN) to nicotinic acid adenine dinucleotide (NaAD).</text>
</comment>
<evidence type="ECO:0000256" key="5">
    <source>
        <dbReference type="ARBA" id="ARBA00022679"/>
    </source>
</evidence>
<dbReference type="NCBIfam" id="NF000840">
    <property type="entry name" value="PRK00071.1-3"/>
    <property type="match status" value="1"/>
</dbReference>
<comment type="pathway">
    <text evidence="2 11">Cofactor biosynthesis; NAD(+) biosynthesis; deamido-NAD(+) from nicotinate D-ribonucleotide: step 1/1.</text>
</comment>
<evidence type="ECO:0000256" key="1">
    <source>
        <dbReference type="ARBA" id="ARBA00002324"/>
    </source>
</evidence>
<dbReference type="EMBL" id="RHXB01000013">
    <property type="protein sequence ID" value="RSE23460.1"/>
    <property type="molecule type" value="Genomic_DNA"/>
</dbReference>
<protein>
    <recommendedName>
        <fullName evidence="11">Probable nicotinate-nucleotide adenylyltransferase</fullName>
        <ecNumber evidence="11">2.7.7.18</ecNumber>
    </recommendedName>
    <alternativeName>
        <fullName evidence="11">Deamido-NAD(+) diphosphorylase</fullName>
    </alternativeName>
    <alternativeName>
        <fullName evidence="11">Deamido-NAD(+) pyrophosphorylase</fullName>
    </alternativeName>
    <alternativeName>
        <fullName evidence="11">Nicotinate mononucleotide adenylyltransferase</fullName>
        <shortName evidence="11">NaMN adenylyltransferase</shortName>
    </alternativeName>
</protein>
<dbReference type="InterPro" id="IPR014729">
    <property type="entry name" value="Rossmann-like_a/b/a_fold"/>
</dbReference>
<dbReference type="Proteomes" id="UP000275331">
    <property type="component" value="Unassembled WGS sequence"/>
</dbReference>
<dbReference type="EMBL" id="JAWLOF010000005">
    <property type="protein sequence ID" value="MDV7022830.1"/>
    <property type="molecule type" value="Genomic_DNA"/>
</dbReference>
<evidence type="ECO:0000313" key="16">
    <source>
        <dbReference type="Proteomes" id="UP001187066"/>
    </source>
</evidence>
<dbReference type="GO" id="GO:0009435">
    <property type="term" value="P:NAD+ biosynthetic process"/>
    <property type="evidence" value="ECO:0007669"/>
    <property type="project" value="UniProtKB-UniRule"/>
</dbReference>
<accession>A0A3R9EWN5</accession>
<evidence type="ECO:0000256" key="10">
    <source>
        <dbReference type="ARBA" id="ARBA00048721"/>
    </source>
</evidence>
<organism evidence="14 15">
    <name type="scientific">Atlantibacter subterraneus</name>
    <dbReference type="NCBI Taxonomy" id="255519"/>
    <lineage>
        <taxon>Bacteria</taxon>
        <taxon>Pseudomonadati</taxon>
        <taxon>Pseudomonadota</taxon>
        <taxon>Gammaproteobacteria</taxon>
        <taxon>Enterobacterales</taxon>
        <taxon>Enterobacteriaceae</taxon>
        <taxon>Atlantibacter</taxon>
    </lineage>
</organism>
<sequence>MAKPLLAYYGGTFDPIHFGHIKPVEALARQVGLQKVVIIPNNVPPHRPQPEASSAQRKAMIEAAIHNNALFELDDRELQRAMPSWTADTMEALRNEQGAAQPLGFIIGQDSLLAFRTWHRYADILACCHLLVCRRPGYPLTMPDAEQQRWLEQHLAADAGELHALPAGKIFLADTPLLAISATDIRQRLENGQPCDDLVPGPVMGYITRHGLYRD</sequence>
<gene>
    <name evidence="11 13" type="primary">nadD</name>
    <name evidence="14" type="ORF">EGT71_17850</name>
    <name evidence="13" type="ORF">R4P48_09100</name>
</gene>
<dbReference type="CDD" id="cd02165">
    <property type="entry name" value="NMNAT"/>
    <property type="match status" value="1"/>
</dbReference>
<evidence type="ECO:0000256" key="9">
    <source>
        <dbReference type="ARBA" id="ARBA00023027"/>
    </source>
</evidence>
<keyword evidence="4 11" id="KW-0662">Pyridine nucleotide biosynthesis</keyword>
<evidence type="ECO:0000256" key="4">
    <source>
        <dbReference type="ARBA" id="ARBA00022642"/>
    </source>
</evidence>